<dbReference type="Pfam" id="PF16344">
    <property type="entry name" value="FecR_C"/>
    <property type="match status" value="1"/>
</dbReference>
<dbReference type="InterPro" id="IPR032508">
    <property type="entry name" value="FecR_C"/>
</dbReference>
<name>A0A917IMF1_9BACT</name>
<gene>
    <name evidence="3" type="ORF">GCM10011379_01320</name>
</gene>
<feature type="domain" description="Protein FecR C-terminal" evidence="2">
    <location>
        <begin position="335"/>
        <end position="398"/>
    </location>
</feature>
<keyword evidence="4" id="KW-1185">Reference proteome</keyword>
<dbReference type="PANTHER" id="PTHR30273:SF2">
    <property type="entry name" value="PROTEIN FECR"/>
    <property type="match status" value="1"/>
</dbReference>
<accession>A0A917IMF1</accession>
<reference evidence="3" key="1">
    <citation type="journal article" date="2014" name="Int. J. Syst. Evol. Microbiol.">
        <title>Complete genome sequence of Corynebacterium casei LMG S-19264T (=DSM 44701T), isolated from a smear-ripened cheese.</title>
        <authorList>
            <consortium name="US DOE Joint Genome Institute (JGI-PGF)"/>
            <person name="Walter F."/>
            <person name="Albersmeier A."/>
            <person name="Kalinowski J."/>
            <person name="Ruckert C."/>
        </authorList>
    </citation>
    <scope>NUCLEOTIDE SEQUENCE</scope>
    <source>
        <strain evidence="3">CGMCC 1.15290</strain>
    </source>
</reference>
<dbReference type="Gene3D" id="2.60.120.1440">
    <property type="match status" value="1"/>
</dbReference>
<dbReference type="RefSeq" id="WP_188949687.1">
    <property type="nucleotide sequence ID" value="NZ_BMIB01000001.1"/>
</dbReference>
<organism evidence="3 4">
    <name type="scientific">Filimonas zeae</name>
    <dbReference type="NCBI Taxonomy" id="1737353"/>
    <lineage>
        <taxon>Bacteria</taxon>
        <taxon>Pseudomonadati</taxon>
        <taxon>Bacteroidota</taxon>
        <taxon>Chitinophagia</taxon>
        <taxon>Chitinophagales</taxon>
        <taxon>Chitinophagaceae</taxon>
        <taxon>Filimonas</taxon>
    </lineage>
</organism>
<dbReference type="Pfam" id="PF04773">
    <property type="entry name" value="FecR"/>
    <property type="match status" value="1"/>
</dbReference>
<proteinExistence type="predicted"/>
<dbReference type="EMBL" id="BMIB01000001">
    <property type="protein sequence ID" value="GGH57061.1"/>
    <property type="molecule type" value="Genomic_DNA"/>
</dbReference>
<evidence type="ECO:0008006" key="5">
    <source>
        <dbReference type="Google" id="ProtNLM"/>
    </source>
</evidence>
<reference evidence="3" key="2">
    <citation type="submission" date="2020-09" db="EMBL/GenBank/DDBJ databases">
        <authorList>
            <person name="Sun Q."/>
            <person name="Zhou Y."/>
        </authorList>
    </citation>
    <scope>NUCLEOTIDE SEQUENCE</scope>
    <source>
        <strain evidence="3">CGMCC 1.15290</strain>
    </source>
</reference>
<evidence type="ECO:0000259" key="1">
    <source>
        <dbReference type="Pfam" id="PF04773"/>
    </source>
</evidence>
<sequence>MTNSNGFIQNERIAALVMKHLQDNLTVPETEELERWKNESAANSELFATLTHPDTIRQEVQRLDAANNAIRQKLAAAGIHITDAPATVKPPARLRTITRWVAAACLVLAAGTAALLWRKQPAPAKPEAKAVAPLSVPPGKNGAVLTLADGSTLVLDSMGNGEITTQTGAKLILKDSALAYTPAGGAANGAIGYNTMTTPNGRQFQVTLPDGSKVWLNAASSLRYPTAFTGKERLVEVTGEAWFEVAPKANMPFRINVNNQATIEVLGTSFNVNAYENEGMVRATLINGAIAVSNQQQRAVLKPGQQASVAPTAGSRMRVELADVDKVAAWRYGLFNFQDASLQEVMKQLERWYDIRVVYDKKIPDIKFGGELSRNMTLEGLLRTLEASEVHFRMEDARTLVISQ</sequence>
<dbReference type="InterPro" id="IPR006860">
    <property type="entry name" value="FecR"/>
</dbReference>
<comment type="caution">
    <text evidence="3">The sequence shown here is derived from an EMBL/GenBank/DDBJ whole genome shotgun (WGS) entry which is preliminary data.</text>
</comment>
<evidence type="ECO:0000259" key="2">
    <source>
        <dbReference type="Pfam" id="PF16344"/>
    </source>
</evidence>
<dbReference type="InterPro" id="IPR012373">
    <property type="entry name" value="Ferrdict_sens_TM"/>
</dbReference>
<protein>
    <recommendedName>
        <fullName evidence="5">FecR family protein</fullName>
    </recommendedName>
</protein>
<dbReference type="PANTHER" id="PTHR30273">
    <property type="entry name" value="PERIPLASMIC SIGNAL SENSOR AND SIGMA FACTOR ACTIVATOR FECR-RELATED"/>
    <property type="match status" value="1"/>
</dbReference>
<dbReference type="GO" id="GO:0016989">
    <property type="term" value="F:sigma factor antagonist activity"/>
    <property type="evidence" value="ECO:0007669"/>
    <property type="project" value="TreeGrafter"/>
</dbReference>
<feature type="domain" description="FecR protein" evidence="1">
    <location>
        <begin position="195"/>
        <end position="290"/>
    </location>
</feature>
<dbReference type="AlphaFoldDB" id="A0A917IMF1"/>
<evidence type="ECO:0000313" key="3">
    <source>
        <dbReference type="EMBL" id="GGH57061.1"/>
    </source>
</evidence>
<evidence type="ECO:0000313" key="4">
    <source>
        <dbReference type="Proteomes" id="UP000627292"/>
    </source>
</evidence>
<dbReference type="Proteomes" id="UP000627292">
    <property type="component" value="Unassembled WGS sequence"/>
</dbReference>
<dbReference type="Gene3D" id="3.55.50.30">
    <property type="match status" value="1"/>
</dbReference>